<reference evidence="11 12" key="1">
    <citation type="submission" date="2019-04" db="EMBL/GenBank/DDBJ databases">
        <authorList>
            <person name="Feng G."/>
            <person name="Zhang J."/>
            <person name="Zhu H."/>
        </authorList>
    </citation>
    <scope>NUCLEOTIDE SEQUENCE [LARGE SCALE GENOMIC DNA]</scope>
    <source>
        <strain evidence="11 12">JCM 19491</strain>
    </source>
</reference>
<evidence type="ECO:0000313" key="11">
    <source>
        <dbReference type="EMBL" id="TGD77898.1"/>
    </source>
</evidence>
<dbReference type="InterPro" id="IPR008969">
    <property type="entry name" value="CarboxyPept-like_regulatory"/>
</dbReference>
<sequence>MRPLNPASELLPSASRHLPVEVLREYVAGTLPPAEQQQVEAHTLDCPQCSEVLTGLEMQPATVTDASLDELRQRLHARVEELATEARPRPALGWAWQQLAAAAALVLTLGASVLWFAVMHRSSTEVASSGRQAIERLAIRAPRPVPVPQTAVDAAEPLAEPIPPDVVASMAASPQRAPKAVRRRMQKPQDARVAPKVHNGPDVQSGTEVIGTLAAGAQATVPRADTVLVNAATVNSTDQKQDYAVQPAPAAPANKPGTATATLQASGLPAAKRKTKAAVSDSGAMRTVYGRITDQTTGQGLQGATVLVPGTRQGASTAADGSFSLTVPANTSQLSISSIGYAAKTQPLKPNDSTLALALAPDTKQLSEVVVVRREAAPAPMAVSAMPAGGYGSLKKYLKDSLDYPEKALEAHTEGTVRLRFVVGEDGKVSDIKVVKKLTDECDAEAIRLIQEGPAWFPAIVNGRRTPRQVEVSVPFKIEGR</sequence>
<protein>
    <submittedName>
        <fullName evidence="11">TonB family protein</fullName>
    </submittedName>
</protein>
<name>A0A4Z0MF20_9BACT</name>
<keyword evidence="7" id="KW-0653">Protein transport</keyword>
<proteinExistence type="inferred from homology"/>
<comment type="similarity">
    <text evidence="2">Belongs to the TonB family.</text>
</comment>
<dbReference type="InterPro" id="IPR051045">
    <property type="entry name" value="TonB-dependent_transducer"/>
</dbReference>
<keyword evidence="6" id="KW-0812">Transmembrane</keyword>
<organism evidence="11 12">
    <name type="scientific">Hymenobacter wooponensis</name>
    <dbReference type="NCBI Taxonomy" id="1525360"/>
    <lineage>
        <taxon>Bacteria</taxon>
        <taxon>Pseudomonadati</taxon>
        <taxon>Bacteroidota</taxon>
        <taxon>Cytophagia</taxon>
        <taxon>Cytophagales</taxon>
        <taxon>Hymenobacteraceae</taxon>
        <taxon>Hymenobacter</taxon>
    </lineage>
</organism>
<dbReference type="InterPro" id="IPR006260">
    <property type="entry name" value="TonB/TolA_C"/>
</dbReference>
<dbReference type="SUPFAM" id="SSF49464">
    <property type="entry name" value="Carboxypeptidase regulatory domain-like"/>
    <property type="match status" value="1"/>
</dbReference>
<dbReference type="Pfam" id="PF13490">
    <property type="entry name" value="zf-HC2"/>
    <property type="match status" value="1"/>
</dbReference>
<dbReference type="PANTHER" id="PTHR33446">
    <property type="entry name" value="PROTEIN TONB-RELATED"/>
    <property type="match status" value="1"/>
</dbReference>
<keyword evidence="9" id="KW-0472">Membrane</keyword>
<dbReference type="RefSeq" id="WP_135532571.1">
    <property type="nucleotide sequence ID" value="NZ_SRKZ01000007.1"/>
</dbReference>
<gene>
    <name evidence="11" type="ORF">EU557_21640</name>
</gene>
<accession>A0A4Z0MF20</accession>
<dbReference type="GO" id="GO:0015031">
    <property type="term" value="P:protein transport"/>
    <property type="evidence" value="ECO:0007669"/>
    <property type="project" value="UniProtKB-KW"/>
</dbReference>
<dbReference type="InterPro" id="IPR037682">
    <property type="entry name" value="TonB_C"/>
</dbReference>
<dbReference type="EMBL" id="SRKZ01000007">
    <property type="protein sequence ID" value="TGD77898.1"/>
    <property type="molecule type" value="Genomic_DNA"/>
</dbReference>
<dbReference type="Gene3D" id="3.30.1150.10">
    <property type="match status" value="1"/>
</dbReference>
<evidence type="ECO:0000259" key="10">
    <source>
        <dbReference type="PROSITE" id="PS52015"/>
    </source>
</evidence>
<dbReference type="Gene3D" id="2.60.40.1120">
    <property type="entry name" value="Carboxypeptidase-like, regulatory domain"/>
    <property type="match status" value="1"/>
</dbReference>
<keyword evidence="4" id="KW-1003">Cell membrane</keyword>
<evidence type="ECO:0000256" key="1">
    <source>
        <dbReference type="ARBA" id="ARBA00004383"/>
    </source>
</evidence>
<keyword evidence="5" id="KW-0997">Cell inner membrane</keyword>
<evidence type="ECO:0000256" key="6">
    <source>
        <dbReference type="ARBA" id="ARBA00022692"/>
    </source>
</evidence>
<evidence type="ECO:0000256" key="2">
    <source>
        <dbReference type="ARBA" id="ARBA00006555"/>
    </source>
</evidence>
<dbReference type="Pfam" id="PF03544">
    <property type="entry name" value="TonB_C"/>
    <property type="match status" value="1"/>
</dbReference>
<comment type="subcellular location">
    <subcellularLocation>
        <location evidence="1">Cell inner membrane</location>
        <topology evidence="1">Single-pass membrane protein</topology>
        <orientation evidence="1">Periplasmic side</orientation>
    </subcellularLocation>
</comment>
<evidence type="ECO:0000256" key="8">
    <source>
        <dbReference type="ARBA" id="ARBA00022989"/>
    </source>
</evidence>
<dbReference type="GO" id="GO:0055085">
    <property type="term" value="P:transmembrane transport"/>
    <property type="evidence" value="ECO:0007669"/>
    <property type="project" value="InterPro"/>
</dbReference>
<dbReference type="GO" id="GO:0005886">
    <property type="term" value="C:plasma membrane"/>
    <property type="evidence" value="ECO:0007669"/>
    <property type="project" value="UniProtKB-SubCell"/>
</dbReference>
<evidence type="ECO:0000256" key="4">
    <source>
        <dbReference type="ARBA" id="ARBA00022475"/>
    </source>
</evidence>
<dbReference type="Pfam" id="PF13715">
    <property type="entry name" value="CarbopepD_reg_2"/>
    <property type="match status" value="1"/>
</dbReference>
<dbReference type="NCBIfam" id="TIGR01352">
    <property type="entry name" value="tonB_Cterm"/>
    <property type="match status" value="1"/>
</dbReference>
<dbReference type="Proteomes" id="UP000298284">
    <property type="component" value="Unassembled WGS sequence"/>
</dbReference>
<dbReference type="AlphaFoldDB" id="A0A4Z0MF20"/>
<keyword evidence="8" id="KW-1133">Transmembrane helix</keyword>
<evidence type="ECO:0000256" key="5">
    <source>
        <dbReference type="ARBA" id="ARBA00022519"/>
    </source>
</evidence>
<evidence type="ECO:0000256" key="3">
    <source>
        <dbReference type="ARBA" id="ARBA00022448"/>
    </source>
</evidence>
<dbReference type="InterPro" id="IPR027383">
    <property type="entry name" value="Znf_put"/>
</dbReference>
<dbReference type="Gene3D" id="1.10.10.1320">
    <property type="entry name" value="Anti-sigma factor, zinc-finger domain"/>
    <property type="match status" value="1"/>
</dbReference>
<evidence type="ECO:0000256" key="9">
    <source>
        <dbReference type="ARBA" id="ARBA00023136"/>
    </source>
</evidence>
<dbReference type="OrthoDB" id="1112758at2"/>
<comment type="caution">
    <text evidence="11">The sequence shown here is derived from an EMBL/GenBank/DDBJ whole genome shotgun (WGS) entry which is preliminary data.</text>
</comment>
<dbReference type="PROSITE" id="PS52015">
    <property type="entry name" value="TONB_CTD"/>
    <property type="match status" value="1"/>
</dbReference>
<keyword evidence="12" id="KW-1185">Reference proteome</keyword>
<keyword evidence="3" id="KW-0813">Transport</keyword>
<feature type="domain" description="TonB C-terminal" evidence="10">
    <location>
        <begin position="389"/>
        <end position="481"/>
    </location>
</feature>
<dbReference type="InterPro" id="IPR041916">
    <property type="entry name" value="Anti_sigma_zinc_sf"/>
</dbReference>
<evidence type="ECO:0000313" key="12">
    <source>
        <dbReference type="Proteomes" id="UP000298284"/>
    </source>
</evidence>
<dbReference type="SUPFAM" id="SSF74653">
    <property type="entry name" value="TolA/TonB C-terminal domain"/>
    <property type="match status" value="1"/>
</dbReference>
<evidence type="ECO:0000256" key="7">
    <source>
        <dbReference type="ARBA" id="ARBA00022927"/>
    </source>
</evidence>